<evidence type="ECO:0000256" key="5">
    <source>
        <dbReference type="ARBA" id="ARBA00022777"/>
    </source>
</evidence>
<gene>
    <name evidence="11" type="ORF">ACFFGE_03515</name>
</gene>
<evidence type="ECO:0000313" key="12">
    <source>
        <dbReference type="Proteomes" id="UP001589906"/>
    </source>
</evidence>
<dbReference type="SMART" id="SM00388">
    <property type="entry name" value="HisKA"/>
    <property type="match status" value="1"/>
</dbReference>
<dbReference type="InterPro" id="IPR050736">
    <property type="entry name" value="Sensor_HK_Regulatory"/>
</dbReference>
<reference evidence="11 12" key="1">
    <citation type="submission" date="2024-09" db="EMBL/GenBank/DDBJ databases">
        <authorList>
            <person name="Sun Q."/>
            <person name="Mori K."/>
        </authorList>
    </citation>
    <scope>NUCLEOTIDE SEQUENCE [LARGE SCALE GENOMIC DNA]</scope>
    <source>
        <strain evidence="11 12">NCAIM B.02621</strain>
    </source>
</reference>
<evidence type="ECO:0000256" key="7">
    <source>
        <dbReference type="SAM" id="Coils"/>
    </source>
</evidence>
<keyword evidence="4" id="KW-0808">Transferase</keyword>
<comment type="catalytic activity">
    <reaction evidence="1">
        <text>ATP + protein L-histidine = ADP + protein N-phospho-L-histidine.</text>
        <dbReference type="EC" id="2.7.13.3"/>
    </reaction>
</comment>
<evidence type="ECO:0000256" key="1">
    <source>
        <dbReference type="ARBA" id="ARBA00000085"/>
    </source>
</evidence>
<dbReference type="Proteomes" id="UP001589906">
    <property type="component" value="Unassembled WGS sequence"/>
</dbReference>
<dbReference type="SMART" id="SM00387">
    <property type="entry name" value="HATPase_c"/>
    <property type="match status" value="1"/>
</dbReference>
<dbReference type="InterPro" id="IPR036097">
    <property type="entry name" value="HisK_dim/P_sf"/>
</dbReference>
<dbReference type="PANTHER" id="PTHR43711">
    <property type="entry name" value="TWO-COMPONENT HISTIDINE KINASE"/>
    <property type="match status" value="1"/>
</dbReference>
<dbReference type="InterPro" id="IPR005467">
    <property type="entry name" value="His_kinase_dom"/>
</dbReference>
<dbReference type="EC" id="2.7.13.3" evidence="2"/>
<evidence type="ECO:0000256" key="4">
    <source>
        <dbReference type="ARBA" id="ARBA00022679"/>
    </source>
</evidence>
<keyword evidence="11" id="KW-0547">Nucleotide-binding</keyword>
<dbReference type="Pfam" id="PF00512">
    <property type="entry name" value="HisKA"/>
    <property type="match status" value="1"/>
</dbReference>
<dbReference type="InterPro" id="IPR036890">
    <property type="entry name" value="HATPase_C_sf"/>
</dbReference>
<feature type="transmembrane region" description="Helical" evidence="9">
    <location>
        <begin position="261"/>
        <end position="282"/>
    </location>
</feature>
<dbReference type="InterPro" id="IPR003594">
    <property type="entry name" value="HATPase_dom"/>
</dbReference>
<evidence type="ECO:0000259" key="10">
    <source>
        <dbReference type="PROSITE" id="PS50109"/>
    </source>
</evidence>
<keyword evidence="12" id="KW-1185">Reference proteome</keyword>
<keyword evidence="5" id="KW-0418">Kinase</keyword>
<dbReference type="PANTHER" id="PTHR43711:SF1">
    <property type="entry name" value="HISTIDINE KINASE 1"/>
    <property type="match status" value="1"/>
</dbReference>
<dbReference type="RefSeq" id="WP_376834345.1">
    <property type="nucleotide sequence ID" value="NZ_JBHLSW010000003.1"/>
</dbReference>
<evidence type="ECO:0000256" key="2">
    <source>
        <dbReference type="ARBA" id="ARBA00012438"/>
    </source>
</evidence>
<evidence type="ECO:0000256" key="8">
    <source>
        <dbReference type="SAM" id="MobiDB-lite"/>
    </source>
</evidence>
<dbReference type="CDD" id="cd00082">
    <property type="entry name" value="HisKA"/>
    <property type="match status" value="1"/>
</dbReference>
<keyword evidence="9" id="KW-0472">Membrane</keyword>
<dbReference type="SUPFAM" id="SSF55874">
    <property type="entry name" value="ATPase domain of HSP90 chaperone/DNA topoisomerase II/histidine kinase"/>
    <property type="match status" value="1"/>
</dbReference>
<feature type="transmembrane region" description="Helical" evidence="9">
    <location>
        <begin position="12"/>
        <end position="38"/>
    </location>
</feature>
<keyword evidence="9" id="KW-0812">Transmembrane</keyword>
<dbReference type="Pfam" id="PF05228">
    <property type="entry name" value="CHASE4"/>
    <property type="match status" value="1"/>
</dbReference>
<dbReference type="EMBL" id="JBHLSW010000003">
    <property type="protein sequence ID" value="MFC0632945.1"/>
    <property type="molecule type" value="Genomic_DNA"/>
</dbReference>
<keyword evidence="7" id="KW-0175">Coiled coil</keyword>
<evidence type="ECO:0000313" key="11">
    <source>
        <dbReference type="EMBL" id="MFC0632945.1"/>
    </source>
</evidence>
<dbReference type="InterPro" id="IPR004358">
    <property type="entry name" value="Sig_transdc_His_kin-like_C"/>
</dbReference>
<feature type="region of interest" description="Disordered" evidence="8">
    <location>
        <begin position="526"/>
        <end position="556"/>
    </location>
</feature>
<keyword evidence="11" id="KW-0067">ATP-binding</keyword>
<evidence type="ECO:0000256" key="3">
    <source>
        <dbReference type="ARBA" id="ARBA00022553"/>
    </source>
</evidence>
<dbReference type="Pfam" id="PF02518">
    <property type="entry name" value="HATPase_c"/>
    <property type="match status" value="1"/>
</dbReference>
<feature type="domain" description="Histidine kinase" evidence="10">
    <location>
        <begin position="316"/>
        <end position="530"/>
    </location>
</feature>
<keyword evidence="3" id="KW-0597">Phosphoprotein</keyword>
<comment type="caution">
    <text evidence="11">The sequence shown here is derived from an EMBL/GenBank/DDBJ whole genome shotgun (WGS) entry which is preliminary data.</text>
</comment>
<proteinExistence type="predicted"/>
<sequence length="556" mass="58936">MEIVASHKQKLGRVLLAAALVGVAAMAGVAMLIAWAALSVDRVEVVREQNLVQRRTAAALERISEDINSAAIWNESVVAMTGDPDLRWLQVNFGDYFADYMDHAATLVLDGDGAVVLASRDSEPVGVHELATFHQAAQPLVARVRDESATPARRGALGFEGAVSATGLVRVEGEVWLVGAATITPEDAVVARLDADPIVVSGYPLDALIASIGHDLDLRDVAFTPDPEAARLSLAGPNGEWIGGLTWTPERIGLSLLAEGARIMACVIALLALGWAWLMLWLRRTTTAMAEAEDSLIRAKNAAEAANAVKSRFLANVSHELRTPLNGIVGIAEVMATQDLTPVQKQHLDLIRSSGGRLTELIEELLQLSRLERGQIVTRAEVFDLDALASSVVERQRPAAAAKGVALRQRAPKLGLRRGDPEHLAQALNQLMENAVTYTSAGHVELAVADTDGVVRFTVEDTGAGLEAAKLAEVFGLFVQGDDSLTKPAEGLGAGLPLCRMLVVAMGGRVLADSKPGEGSRFVVELPLPPAGRTDGQDAPPADARSFREASLQIAG</sequence>
<dbReference type="PROSITE" id="PS50109">
    <property type="entry name" value="HIS_KIN"/>
    <property type="match status" value="1"/>
</dbReference>
<keyword evidence="9" id="KW-1133">Transmembrane helix</keyword>
<dbReference type="Gene3D" id="1.10.287.130">
    <property type="match status" value="1"/>
</dbReference>
<dbReference type="InterPro" id="IPR007892">
    <property type="entry name" value="CHASE4"/>
</dbReference>
<protein>
    <recommendedName>
        <fullName evidence="2">histidine kinase</fullName>
        <ecNumber evidence="2">2.7.13.3</ecNumber>
    </recommendedName>
</protein>
<keyword evidence="6" id="KW-0902">Two-component regulatory system</keyword>
<evidence type="ECO:0000256" key="6">
    <source>
        <dbReference type="ARBA" id="ARBA00023012"/>
    </source>
</evidence>
<dbReference type="SUPFAM" id="SSF47384">
    <property type="entry name" value="Homodimeric domain of signal transducing histidine kinase"/>
    <property type="match status" value="1"/>
</dbReference>
<dbReference type="GO" id="GO:0005524">
    <property type="term" value="F:ATP binding"/>
    <property type="evidence" value="ECO:0007669"/>
    <property type="project" value="UniProtKB-KW"/>
</dbReference>
<dbReference type="PRINTS" id="PR00344">
    <property type="entry name" value="BCTRLSENSOR"/>
</dbReference>
<evidence type="ECO:0000256" key="9">
    <source>
        <dbReference type="SAM" id="Phobius"/>
    </source>
</evidence>
<feature type="coiled-coil region" evidence="7">
    <location>
        <begin position="282"/>
        <end position="309"/>
    </location>
</feature>
<dbReference type="InterPro" id="IPR003661">
    <property type="entry name" value="HisK_dim/P_dom"/>
</dbReference>
<accession>A0ABV6R003</accession>
<name>A0ABV6R003_9CAUL</name>
<dbReference type="Gene3D" id="3.30.565.10">
    <property type="entry name" value="Histidine kinase-like ATPase, C-terminal domain"/>
    <property type="match status" value="1"/>
</dbReference>
<organism evidence="11 12">
    <name type="scientific">Brevundimonas balnearis</name>
    <dbReference type="NCBI Taxonomy" id="1572858"/>
    <lineage>
        <taxon>Bacteria</taxon>
        <taxon>Pseudomonadati</taxon>
        <taxon>Pseudomonadota</taxon>
        <taxon>Alphaproteobacteria</taxon>
        <taxon>Caulobacterales</taxon>
        <taxon>Caulobacteraceae</taxon>
        <taxon>Brevundimonas</taxon>
    </lineage>
</organism>